<organism evidence="2 3">
    <name type="scientific">Paramecium sonneborni</name>
    <dbReference type="NCBI Taxonomy" id="65129"/>
    <lineage>
        <taxon>Eukaryota</taxon>
        <taxon>Sar</taxon>
        <taxon>Alveolata</taxon>
        <taxon>Ciliophora</taxon>
        <taxon>Intramacronucleata</taxon>
        <taxon>Oligohymenophorea</taxon>
        <taxon>Peniculida</taxon>
        <taxon>Parameciidae</taxon>
        <taxon>Paramecium</taxon>
    </lineage>
</organism>
<evidence type="ECO:0000313" key="3">
    <source>
        <dbReference type="Proteomes" id="UP000692954"/>
    </source>
</evidence>
<reference evidence="2" key="1">
    <citation type="submission" date="2021-01" db="EMBL/GenBank/DDBJ databases">
        <authorList>
            <consortium name="Genoscope - CEA"/>
            <person name="William W."/>
        </authorList>
    </citation>
    <scope>NUCLEOTIDE SEQUENCE</scope>
</reference>
<gene>
    <name evidence="2" type="ORF">PSON_ATCC_30995.1.T0340174</name>
</gene>
<name>A0A8S1MBN4_9CILI</name>
<evidence type="ECO:0008006" key="4">
    <source>
        <dbReference type="Google" id="ProtNLM"/>
    </source>
</evidence>
<keyword evidence="1" id="KW-0812">Transmembrane</keyword>
<sequence length="65" mass="7832">MQSNFSLQIQVQKTLNYSQKIRKQYSSVDKSLINKLNFSRFENFYLKHHILSILIIFIQTIIQLQ</sequence>
<dbReference type="AlphaFoldDB" id="A0A8S1MBN4"/>
<protein>
    <recommendedName>
        <fullName evidence="4">Transmembrane protein</fullName>
    </recommendedName>
</protein>
<keyword evidence="1" id="KW-1133">Transmembrane helix</keyword>
<keyword evidence="3" id="KW-1185">Reference proteome</keyword>
<comment type="caution">
    <text evidence="2">The sequence shown here is derived from an EMBL/GenBank/DDBJ whole genome shotgun (WGS) entry which is preliminary data.</text>
</comment>
<evidence type="ECO:0000256" key="1">
    <source>
        <dbReference type="SAM" id="Phobius"/>
    </source>
</evidence>
<dbReference type="Proteomes" id="UP000692954">
    <property type="component" value="Unassembled WGS sequence"/>
</dbReference>
<evidence type="ECO:0000313" key="2">
    <source>
        <dbReference type="EMBL" id="CAD8076092.1"/>
    </source>
</evidence>
<keyword evidence="1" id="KW-0472">Membrane</keyword>
<proteinExistence type="predicted"/>
<dbReference type="EMBL" id="CAJJDN010000034">
    <property type="protein sequence ID" value="CAD8076092.1"/>
    <property type="molecule type" value="Genomic_DNA"/>
</dbReference>
<accession>A0A8S1MBN4</accession>
<feature type="transmembrane region" description="Helical" evidence="1">
    <location>
        <begin position="44"/>
        <end position="62"/>
    </location>
</feature>